<dbReference type="Gene3D" id="2.50.20.10">
    <property type="entry name" value="Lipoprotein localisation LolA/LolB/LppX"/>
    <property type="match status" value="1"/>
</dbReference>
<evidence type="ECO:0000256" key="1">
    <source>
        <dbReference type="SAM" id="SignalP"/>
    </source>
</evidence>
<evidence type="ECO:0000313" key="2">
    <source>
        <dbReference type="EMBL" id="MRU23718.1"/>
    </source>
</evidence>
<sequence length="215" mass="23845">MMRRILVWMLILLCSVVPSLVTAANEPDDVTRILKVLAHSESVSIPFLELRSSALLKTQLRVRGYYRWLNVQTLVREVTVPYHEVTTLRDGKVFLERDGQKRRDFDLSHVPELAGLYTGFSALLSGNRALLERNFRVRAEGTQDGWQLHLAPVDATLAQQVHEVRLYGRGADLICMESVPARGDVQRTLLAGAAQAATEAGNAATLAALCHGRST</sequence>
<dbReference type="InterPro" id="IPR004564">
    <property type="entry name" value="OM_lipoprot_carrier_LolA-like"/>
</dbReference>
<dbReference type="EMBL" id="VDCJ01000343">
    <property type="protein sequence ID" value="MRU23718.1"/>
    <property type="molecule type" value="Genomic_DNA"/>
</dbReference>
<accession>A0A9Q4MJT0</accession>
<reference evidence="2" key="1">
    <citation type="submission" date="2019-05" db="EMBL/GenBank/DDBJ databases">
        <authorList>
            <person name="Castillo A."/>
            <person name="Giampetruzzi A."/>
            <person name="Landa B."/>
            <person name="Saponari M."/>
            <person name="Almeida R.P.P."/>
            <person name="Moralejo E."/>
            <person name="Marco-Noales E."/>
            <person name="Velasco-Amo M.P."/>
            <person name="Roman-Ecija M."/>
            <person name="Navarro I."/>
            <person name="Monterde A."/>
            <person name="Barbe S."/>
        </authorList>
    </citation>
    <scope>NUCLEOTIDE SEQUENCE</scope>
    <source>
        <strain evidence="2">XYL1981</strain>
    </source>
</reference>
<dbReference type="AlphaFoldDB" id="A0A9Q4MJT0"/>
<dbReference type="Proteomes" id="UP000474061">
    <property type="component" value="Unassembled WGS sequence"/>
</dbReference>
<reference evidence="2" key="2">
    <citation type="journal article" date="2020" name="Appl. Environ. Microbiol.">
        <title>Multiple intercontinental introductions associated with the emergence of a plant pathogen in Europe.</title>
        <authorList>
            <person name="Landa B.B."/>
            <person name="Castillo A.I."/>
            <person name="Giampetruzzi A."/>
            <person name="Kahn A."/>
            <person name="Roman-Ecija M."/>
            <person name="Velasco-Amo M.P."/>
            <person name="Navas-Cortes J.A."/>
            <person name="Marco-Noales E."/>
            <person name="Barbe S."/>
            <person name="Moralejo E."/>
            <person name="Coletta-Filho H.D."/>
            <person name="Saldarelli P."/>
            <person name="Saponari M."/>
            <person name="Almeida R.P.P."/>
        </authorList>
    </citation>
    <scope>NUCLEOTIDE SEQUENCE</scope>
    <source>
        <strain evidence="2">XYL1981</strain>
    </source>
</reference>
<organism evidence="2 3">
    <name type="scientific">Xylella fastidiosa subsp. multiplex</name>
    <dbReference type="NCBI Taxonomy" id="644357"/>
    <lineage>
        <taxon>Bacteria</taxon>
        <taxon>Pseudomonadati</taxon>
        <taxon>Pseudomonadota</taxon>
        <taxon>Gammaproteobacteria</taxon>
        <taxon>Lysobacterales</taxon>
        <taxon>Lysobacteraceae</taxon>
        <taxon>Xylella</taxon>
    </lineage>
</organism>
<dbReference type="Pfam" id="PF19574">
    <property type="entry name" value="LolA_3"/>
    <property type="match status" value="1"/>
</dbReference>
<proteinExistence type="predicted"/>
<gene>
    <name evidence="2" type="ORF">FG476_06395</name>
</gene>
<comment type="caution">
    <text evidence="2">The sequence shown here is derived from an EMBL/GenBank/DDBJ whole genome shotgun (WGS) entry which is preliminary data.</text>
</comment>
<protein>
    <submittedName>
        <fullName evidence="2">Fatty acyl CoA synthetase</fullName>
    </submittedName>
</protein>
<keyword evidence="1" id="KW-0732">Signal</keyword>
<name>A0A9Q4MJT0_XYLFS</name>
<feature type="chain" id="PRO_5040307696" evidence="1">
    <location>
        <begin position="24"/>
        <end position="215"/>
    </location>
</feature>
<evidence type="ECO:0000313" key="3">
    <source>
        <dbReference type="Proteomes" id="UP000474061"/>
    </source>
</evidence>
<feature type="signal peptide" evidence="1">
    <location>
        <begin position="1"/>
        <end position="23"/>
    </location>
</feature>